<organism evidence="2 3">
    <name type="scientific">Strawberry lethal yellows phytoplasma (CPA) str. NZSb11</name>
    <dbReference type="NCBI Taxonomy" id="980422"/>
    <lineage>
        <taxon>Bacteria</taxon>
        <taxon>Bacillati</taxon>
        <taxon>Mycoplasmatota</taxon>
        <taxon>Mollicutes</taxon>
        <taxon>Acholeplasmatales</taxon>
        <taxon>Acholeplasmataceae</taxon>
        <taxon>Candidatus Phytoplasma</taxon>
        <taxon>16SrXII (Stolbur group)</taxon>
    </lineage>
</organism>
<dbReference type="EMBL" id="CP002548">
    <property type="protein sequence ID" value="AGL90127.1"/>
    <property type="molecule type" value="Genomic_DNA"/>
</dbReference>
<protein>
    <submittedName>
        <fullName evidence="2">Putative transposase tra5 for insertion sequence element IS150</fullName>
    </submittedName>
</protein>
<evidence type="ECO:0000313" key="3">
    <source>
        <dbReference type="Proteomes" id="UP000013941"/>
    </source>
</evidence>
<reference evidence="2 3" key="1">
    <citation type="journal article" date="2013" name="BMC Genomics">
        <title>Comparison of the complete genome sequence of two closely related isolates of 'Candidatus Phytoplasma australiense' reveals genome plasticity.</title>
        <authorList>
            <person name="Andersen M.T."/>
            <person name="Liefting L.W."/>
            <person name="Havukkala I."/>
            <person name="Beever R.E."/>
        </authorList>
    </citation>
    <scope>NUCLEOTIDE SEQUENCE [LARGE SCALE GENOMIC DNA]</scope>
    <source>
        <strain evidence="2 3">NZSb11</strain>
    </source>
</reference>
<accession>R4RW97</accession>
<proteinExistence type="predicted"/>
<dbReference type="InterPro" id="IPR055247">
    <property type="entry name" value="InsJ-like_HTH"/>
</dbReference>
<dbReference type="AlphaFoldDB" id="R4RW97"/>
<dbReference type="HOGENOM" id="CLU_1304309_0_0_14"/>
<evidence type="ECO:0000313" key="2">
    <source>
        <dbReference type="EMBL" id="AGL90127.1"/>
    </source>
</evidence>
<dbReference type="SUPFAM" id="SSF46689">
    <property type="entry name" value="Homeodomain-like"/>
    <property type="match status" value="1"/>
</dbReference>
<dbReference type="PATRIC" id="fig|980422.3.peg.192"/>
<dbReference type="InterPro" id="IPR009057">
    <property type="entry name" value="Homeodomain-like_sf"/>
</dbReference>
<keyword evidence="3" id="KW-1185">Reference proteome</keyword>
<gene>
    <name evidence="2" type="primary">tra5</name>
    <name evidence="2" type="ORF">SLY_0204</name>
</gene>
<dbReference type="KEGG" id="nzs:SLY_0204"/>
<dbReference type="Proteomes" id="UP000013941">
    <property type="component" value="Chromosome"/>
</dbReference>
<dbReference type="RefSeq" id="WP_015637754.1">
    <property type="nucleotide sequence ID" value="NC_021236.1"/>
</dbReference>
<sequence length="259" mass="31031">MSLGMERKLKLYSLDVKLKAVFAKQEGKRCKEIQKNLKIKNRSQIYQWVEWYEFKGAERLEQSIRGKRKVVEKGINPIKKAIKKQLKTSFKKNRKLYLDIINKYQKEVSLEQLIKWLSISKTSYFRWIKQSLHPRPQSELEKSLFQICKQGSYITTDGKRKRRLGYRVVHQKLIDLRFKINAKTVLKLMHQFGLLSQRIQRKPQYYYDLAIQKENNLKNLIQNNYHATRPFEKLCTDITYIPFGKNNQKIICFCDDGFV</sequence>
<dbReference type="Pfam" id="PF13518">
    <property type="entry name" value="HTH_28"/>
    <property type="match status" value="1"/>
</dbReference>
<evidence type="ECO:0000259" key="1">
    <source>
        <dbReference type="Pfam" id="PF13518"/>
    </source>
</evidence>
<name>R4RW97_PHYAS</name>
<feature type="domain" description="Insertion element IS150 protein InsJ-like helix-turn-helix" evidence="1">
    <location>
        <begin position="17"/>
        <end position="68"/>
    </location>
</feature>